<dbReference type="GO" id="GO:0004399">
    <property type="term" value="F:histidinol dehydrogenase activity"/>
    <property type="evidence" value="ECO:0007669"/>
    <property type="project" value="UniProtKB-EC"/>
</dbReference>
<dbReference type="PIRSF" id="PIRSF000099">
    <property type="entry name" value="Histidinol_dh"/>
    <property type="match status" value="1"/>
</dbReference>
<dbReference type="Gene3D" id="1.20.5.1300">
    <property type="match status" value="1"/>
</dbReference>
<feature type="binding site" evidence="5">
    <location>
        <position position="363"/>
    </location>
    <ligand>
        <name>substrate</name>
    </ligand>
</feature>
<keyword evidence="5" id="KW-0368">Histidine biosynthesis</keyword>
<keyword evidence="2 5" id="KW-0479">Metal-binding</keyword>
<dbReference type="NCBIfam" id="TIGR00069">
    <property type="entry name" value="hisD"/>
    <property type="match status" value="1"/>
</dbReference>
<accession>A0ABS8KRD0</accession>
<keyword evidence="3 5" id="KW-0862">Zinc</keyword>
<feature type="active site" description="Proton acceptor" evidence="5">
    <location>
        <position position="328"/>
    </location>
</feature>
<dbReference type="EC" id="1.1.1.23" evidence="5"/>
<feature type="binding site" evidence="5">
    <location>
        <position position="259"/>
    </location>
    <ligand>
        <name>Zn(2+)</name>
        <dbReference type="ChEBI" id="CHEBI:29105"/>
    </ligand>
</feature>
<evidence type="ECO:0000256" key="3">
    <source>
        <dbReference type="ARBA" id="ARBA00022833"/>
    </source>
</evidence>
<dbReference type="PANTHER" id="PTHR21256">
    <property type="entry name" value="HISTIDINOL DEHYDROGENASE HDH"/>
    <property type="match status" value="1"/>
</dbReference>
<proteinExistence type="inferred from homology"/>
<organism evidence="8 9">
    <name type="scientific">Reyranella aquatilis</name>
    <dbReference type="NCBI Taxonomy" id="2035356"/>
    <lineage>
        <taxon>Bacteria</taxon>
        <taxon>Pseudomonadati</taxon>
        <taxon>Pseudomonadota</taxon>
        <taxon>Alphaproteobacteria</taxon>
        <taxon>Hyphomicrobiales</taxon>
        <taxon>Reyranellaceae</taxon>
        <taxon>Reyranella</taxon>
    </lineage>
</organism>
<feature type="binding site" evidence="5">
    <location>
        <position position="422"/>
    </location>
    <ligand>
        <name>substrate</name>
    </ligand>
</feature>
<sequence length="432" mass="45206">MPLRLDASAPGFEKEFSAFLGRNRDTDENVDRVVAGIVADVRARGDAAVVDYTAKFDWPGITAENMRLSDAERSAAAAKVPAAQREALAFAAKRIEAFHRALLPKDVDFTDSTGTRLGARYRPVDAAGVYVPGGTAAYPSSVLMNILPAKVAGVRRIVMVVPTPGGTLNPLVMLAAEIAGADEVWRIGGAQAVAALAYGTQSIRPVDKITGPGNAYVAAAKRRVFGQVGIDLIAGPSEILVVADRHNDPQWIAADLLSQAEHDPSSQSVLIADDAAFADAVVRAVEVELETLDRAEIAGASWRDNGAVILVRDLADAPPIVDAIAAEHVELAMEMAEAEALSQKIRHAGAIFLGRHTPEAIGDYVAGTNHVLPTSRAARFSGGLGVADFLKRTSLVACTPQSLAALGPSALALAEAEGLGAHGRSVSLRLGR</sequence>
<dbReference type="InterPro" id="IPR012131">
    <property type="entry name" value="Hstdl_DH"/>
</dbReference>
<dbReference type="Pfam" id="PF00815">
    <property type="entry name" value="Histidinol_dh"/>
    <property type="match status" value="1"/>
</dbReference>
<evidence type="ECO:0000256" key="7">
    <source>
        <dbReference type="RuleBase" id="RU004175"/>
    </source>
</evidence>
<evidence type="ECO:0000313" key="8">
    <source>
        <dbReference type="EMBL" id="MCC8428632.1"/>
    </source>
</evidence>
<dbReference type="HAMAP" id="MF_01024">
    <property type="entry name" value="HisD"/>
    <property type="match status" value="1"/>
</dbReference>
<feature type="binding site" evidence="5">
    <location>
        <position position="262"/>
    </location>
    <ligand>
        <name>substrate</name>
    </ligand>
</feature>
<comment type="cofactor">
    <cofactor evidence="5">
        <name>Zn(2+)</name>
        <dbReference type="ChEBI" id="CHEBI:29105"/>
    </cofactor>
    <text evidence="5">Binds 1 zinc ion per subunit.</text>
</comment>
<evidence type="ECO:0000256" key="6">
    <source>
        <dbReference type="PIRNR" id="PIRNR000099"/>
    </source>
</evidence>
<comment type="function">
    <text evidence="5">Catalyzes the sequential NAD-dependent oxidations of L-histidinol to L-histidinaldehyde and then to L-histidine.</text>
</comment>
<keyword evidence="5" id="KW-0520">NAD</keyword>
<evidence type="ECO:0000256" key="1">
    <source>
        <dbReference type="ARBA" id="ARBA00010178"/>
    </source>
</evidence>
<feature type="binding site" evidence="5">
    <location>
        <position position="259"/>
    </location>
    <ligand>
        <name>substrate</name>
    </ligand>
</feature>
<dbReference type="SUPFAM" id="SSF53720">
    <property type="entry name" value="ALDH-like"/>
    <property type="match status" value="1"/>
</dbReference>
<dbReference type="RefSeq" id="WP_230549850.1">
    <property type="nucleotide sequence ID" value="NZ_JAJISD010000002.1"/>
</dbReference>
<feature type="binding site" evidence="5">
    <location>
        <position position="417"/>
    </location>
    <ligand>
        <name>substrate</name>
    </ligand>
</feature>
<evidence type="ECO:0000256" key="4">
    <source>
        <dbReference type="ARBA" id="ARBA00023002"/>
    </source>
</evidence>
<dbReference type="InterPro" id="IPR001692">
    <property type="entry name" value="Histidinol_DH_CS"/>
</dbReference>
<name>A0ABS8KRD0_9HYPH</name>
<feature type="binding site" evidence="5">
    <location>
        <position position="191"/>
    </location>
    <ligand>
        <name>NAD(+)</name>
        <dbReference type="ChEBI" id="CHEBI:57540"/>
    </ligand>
</feature>
<feature type="binding site" evidence="5">
    <location>
        <position position="237"/>
    </location>
    <ligand>
        <name>substrate</name>
    </ligand>
</feature>
<keyword evidence="9" id="KW-1185">Reference proteome</keyword>
<evidence type="ECO:0000256" key="5">
    <source>
        <dbReference type="HAMAP-Rule" id="MF_01024"/>
    </source>
</evidence>
<dbReference type="Gene3D" id="3.40.50.1980">
    <property type="entry name" value="Nitrogenase molybdenum iron protein domain"/>
    <property type="match status" value="2"/>
</dbReference>
<comment type="caution">
    <text evidence="8">The sequence shown here is derived from an EMBL/GenBank/DDBJ whole genome shotgun (WGS) entry which is preliminary data.</text>
</comment>
<feature type="binding site" evidence="5">
    <location>
        <position position="262"/>
    </location>
    <ligand>
        <name>Zn(2+)</name>
        <dbReference type="ChEBI" id="CHEBI:29105"/>
    </ligand>
</feature>
<dbReference type="EMBL" id="JAJISD010000002">
    <property type="protein sequence ID" value="MCC8428632.1"/>
    <property type="molecule type" value="Genomic_DNA"/>
</dbReference>
<evidence type="ECO:0000256" key="2">
    <source>
        <dbReference type="ARBA" id="ARBA00022723"/>
    </source>
</evidence>
<feature type="active site" description="Proton acceptor" evidence="5">
    <location>
        <position position="327"/>
    </location>
</feature>
<evidence type="ECO:0000313" key="9">
    <source>
        <dbReference type="Proteomes" id="UP001198862"/>
    </source>
</evidence>
<dbReference type="PANTHER" id="PTHR21256:SF2">
    <property type="entry name" value="HISTIDINE BIOSYNTHESIS TRIFUNCTIONAL PROTEIN"/>
    <property type="match status" value="1"/>
</dbReference>
<gene>
    <name evidence="5 8" type="primary">hisD</name>
    <name evidence="8" type="ORF">LJ725_06630</name>
</gene>
<feature type="binding site" evidence="5">
    <location>
        <position position="130"/>
    </location>
    <ligand>
        <name>NAD(+)</name>
        <dbReference type="ChEBI" id="CHEBI:57540"/>
    </ligand>
</feature>
<dbReference type="Proteomes" id="UP001198862">
    <property type="component" value="Unassembled WGS sequence"/>
</dbReference>
<dbReference type="InterPro" id="IPR022695">
    <property type="entry name" value="Histidinol_DH_monofunct"/>
</dbReference>
<feature type="binding site" evidence="5">
    <location>
        <position position="214"/>
    </location>
    <ligand>
        <name>NAD(+)</name>
        <dbReference type="ChEBI" id="CHEBI:57540"/>
    </ligand>
</feature>
<dbReference type="InterPro" id="IPR016161">
    <property type="entry name" value="Ald_DH/histidinol_DH"/>
</dbReference>
<keyword evidence="5" id="KW-0028">Amino-acid biosynthesis</keyword>
<dbReference type="PRINTS" id="PR00083">
    <property type="entry name" value="HOLDHDRGNASE"/>
</dbReference>
<keyword evidence="4 5" id="KW-0560">Oxidoreductase</keyword>
<feature type="binding site" evidence="5">
    <location>
        <position position="422"/>
    </location>
    <ligand>
        <name>Zn(2+)</name>
        <dbReference type="ChEBI" id="CHEBI:29105"/>
    </ligand>
</feature>
<feature type="binding site" evidence="5">
    <location>
        <position position="363"/>
    </location>
    <ligand>
        <name>Zn(2+)</name>
        <dbReference type="ChEBI" id="CHEBI:29105"/>
    </ligand>
</feature>
<comment type="catalytic activity">
    <reaction evidence="5">
        <text>L-histidinol + 2 NAD(+) + H2O = L-histidine + 2 NADH + 3 H(+)</text>
        <dbReference type="Rhea" id="RHEA:20641"/>
        <dbReference type="ChEBI" id="CHEBI:15377"/>
        <dbReference type="ChEBI" id="CHEBI:15378"/>
        <dbReference type="ChEBI" id="CHEBI:57540"/>
        <dbReference type="ChEBI" id="CHEBI:57595"/>
        <dbReference type="ChEBI" id="CHEBI:57699"/>
        <dbReference type="ChEBI" id="CHEBI:57945"/>
        <dbReference type="EC" id="1.1.1.23"/>
    </reaction>
</comment>
<comment type="similarity">
    <text evidence="1 5 6 7">Belongs to the histidinol dehydrogenase family.</text>
</comment>
<reference evidence="8 9" key="1">
    <citation type="submission" date="2021-11" db="EMBL/GenBank/DDBJ databases">
        <authorList>
            <person name="Lee D.-H."/>
            <person name="Kim S.-B."/>
        </authorList>
    </citation>
    <scope>NUCLEOTIDE SEQUENCE [LARGE SCALE GENOMIC DNA]</scope>
    <source>
        <strain evidence="8 9">KCTC 52223</strain>
    </source>
</reference>
<dbReference type="PROSITE" id="PS00611">
    <property type="entry name" value="HISOL_DEHYDROGENASE"/>
    <property type="match status" value="1"/>
</dbReference>
<dbReference type="CDD" id="cd06572">
    <property type="entry name" value="Histidinol_dh"/>
    <property type="match status" value="1"/>
</dbReference>
<protein>
    <recommendedName>
        <fullName evidence="5">Histidinol dehydrogenase</fullName>
        <shortName evidence="5">HDH</shortName>
        <ecNumber evidence="5">1.1.1.23</ecNumber>
    </recommendedName>
</protein>
<feature type="binding site" evidence="5">
    <location>
        <position position="328"/>
    </location>
    <ligand>
        <name>substrate</name>
    </ligand>
</feature>
<comment type="pathway">
    <text evidence="5">Amino-acid biosynthesis; L-histidine biosynthesis; L-histidine from 5-phospho-alpha-D-ribose 1-diphosphate: step 9/9.</text>
</comment>